<dbReference type="AlphaFoldDB" id="A0A1V6PQ11"/>
<proteinExistence type="predicted"/>
<accession>A0A1V6PQ11</accession>
<evidence type="ECO:0000313" key="1">
    <source>
        <dbReference type="EMBL" id="OQD79064.1"/>
    </source>
</evidence>
<sequence>MPQEDKFLFRLQATHQLLESGITGLDDNQRDNVIAYCSLLLDNALVSVSSATHYRIIKTWTKENPDLLQKKRKRSEDRLPYERSGLPHDGDFYLWENRETSRNYPPQVNFEGEEYATASPSHADRYFTTVRRQHPQSESQIDMDATNTQEIFEHASPEGIATVFSGLICGAIRTTSYQSNGNAYSRSSVTTVFPPWGGLVDCLISLEVCEETVQRLAMALFHASVKWVAKALHISFERGTTLTVPNSEATLKGVKKEAIAMVFGSEIQQAIEESRIHLREVEDGKLLSSTSHPRPDQFCIHRVDGNTTTVLTTVEFKPPHKLSVATLRMGLRPMELWKEMVRSNKIPTDQDAKLRYNAERLVCSAFVQEYHVMIQEGLEYSYLTNGIARVLLRVPRDDPTTLYYFFCDPHNEVDIAGDLDTRMAAAQEVCSLCL</sequence>
<name>A0A1V6PQ11_9EURO</name>
<gene>
    <name evidence="1" type="ORF">PENANT_c064G05755</name>
</gene>
<keyword evidence="2" id="KW-1185">Reference proteome</keyword>
<reference evidence="2" key="1">
    <citation type="journal article" date="2017" name="Nat. Microbiol.">
        <title>Global analysis of biosynthetic gene clusters reveals vast potential of secondary metabolite production in Penicillium species.</title>
        <authorList>
            <person name="Nielsen J.C."/>
            <person name="Grijseels S."/>
            <person name="Prigent S."/>
            <person name="Ji B."/>
            <person name="Dainat J."/>
            <person name="Nielsen K.F."/>
            <person name="Frisvad J.C."/>
            <person name="Workman M."/>
            <person name="Nielsen J."/>
        </authorList>
    </citation>
    <scope>NUCLEOTIDE SEQUENCE [LARGE SCALE GENOMIC DNA]</scope>
    <source>
        <strain evidence="2">IBT 31811</strain>
    </source>
</reference>
<protein>
    <submittedName>
        <fullName evidence="1">Uncharacterized protein</fullName>
    </submittedName>
</protein>
<dbReference type="Proteomes" id="UP000191672">
    <property type="component" value="Unassembled WGS sequence"/>
</dbReference>
<dbReference type="STRING" id="416450.A0A1V6PQ11"/>
<comment type="caution">
    <text evidence="1">The sequence shown here is derived from an EMBL/GenBank/DDBJ whole genome shotgun (WGS) entry which is preliminary data.</text>
</comment>
<organism evidence="1 2">
    <name type="scientific">Penicillium antarcticum</name>
    <dbReference type="NCBI Taxonomy" id="416450"/>
    <lineage>
        <taxon>Eukaryota</taxon>
        <taxon>Fungi</taxon>
        <taxon>Dikarya</taxon>
        <taxon>Ascomycota</taxon>
        <taxon>Pezizomycotina</taxon>
        <taxon>Eurotiomycetes</taxon>
        <taxon>Eurotiomycetidae</taxon>
        <taxon>Eurotiales</taxon>
        <taxon>Aspergillaceae</taxon>
        <taxon>Penicillium</taxon>
    </lineage>
</organism>
<evidence type="ECO:0000313" key="2">
    <source>
        <dbReference type="Proteomes" id="UP000191672"/>
    </source>
</evidence>
<dbReference type="EMBL" id="MDYN01000064">
    <property type="protein sequence ID" value="OQD79064.1"/>
    <property type="molecule type" value="Genomic_DNA"/>
</dbReference>